<dbReference type="InterPro" id="IPR002641">
    <property type="entry name" value="PNPLA_dom"/>
</dbReference>
<comment type="catalytic activity">
    <reaction evidence="5">
        <text>a triacylglycerol + H2O = a diacylglycerol + a fatty acid + H(+)</text>
        <dbReference type="Rhea" id="RHEA:12044"/>
        <dbReference type="ChEBI" id="CHEBI:15377"/>
        <dbReference type="ChEBI" id="CHEBI:15378"/>
        <dbReference type="ChEBI" id="CHEBI:17855"/>
        <dbReference type="ChEBI" id="CHEBI:18035"/>
        <dbReference type="ChEBI" id="CHEBI:28868"/>
        <dbReference type="EC" id="3.1.1.3"/>
    </reaction>
    <physiologicalReaction direction="left-to-right" evidence="5">
        <dbReference type="Rhea" id="RHEA:12045"/>
    </physiologicalReaction>
</comment>
<dbReference type="GeneID" id="102019159"/>
<dbReference type="InterPro" id="IPR016035">
    <property type="entry name" value="Acyl_Trfase/lysoPLipase"/>
</dbReference>
<evidence type="ECO:0000256" key="8">
    <source>
        <dbReference type="PROSITE-ProRule" id="PRU01161"/>
    </source>
</evidence>
<feature type="short sequence motif" description="GXGXXG" evidence="8">
    <location>
        <begin position="16"/>
        <end position="21"/>
    </location>
</feature>
<organism evidence="11 12">
    <name type="scientific">Chinchilla lanigera</name>
    <name type="common">Long-tailed chinchilla</name>
    <name type="synonym">Chinchilla villidera</name>
    <dbReference type="NCBI Taxonomy" id="34839"/>
    <lineage>
        <taxon>Eukaryota</taxon>
        <taxon>Metazoa</taxon>
        <taxon>Chordata</taxon>
        <taxon>Craniata</taxon>
        <taxon>Vertebrata</taxon>
        <taxon>Euteleostomi</taxon>
        <taxon>Mammalia</taxon>
        <taxon>Eutheria</taxon>
        <taxon>Euarchontoglires</taxon>
        <taxon>Glires</taxon>
        <taxon>Rodentia</taxon>
        <taxon>Hystricomorpha</taxon>
        <taxon>Chinchillidae</taxon>
        <taxon>Chinchilla</taxon>
    </lineage>
</organism>
<dbReference type="GO" id="GO:0005811">
    <property type="term" value="C:lipid droplet"/>
    <property type="evidence" value="ECO:0007669"/>
    <property type="project" value="TreeGrafter"/>
</dbReference>
<gene>
    <name evidence="11" type="primary">PNPLA5</name>
</gene>
<dbReference type="PANTHER" id="PTHR12406:SF4">
    <property type="entry name" value="PATATIN-LIKE PHOSPHOLIPASE DOMAIN-CONTAINING PROTEIN 5"/>
    <property type="match status" value="1"/>
</dbReference>
<feature type="active site" description="Proton acceptor" evidence="8">
    <location>
        <position position="168"/>
    </location>
</feature>
<evidence type="ECO:0000256" key="6">
    <source>
        <dbReference type="ARBA" id="ARBA00057702"/>
    </source>
</evidence>
<dbReference type="RefSeq" id="XP_005379504.1">
    <property type="nucleotide sequence ID" value="XM_005379447.2"/>
</dbReference>
<dbReference type="GeneTree" id="ENSGT00940000162116"/>
<dbReference type="AlphaFoldDB" id="A0A8C2YUF8"/>
<feature type="short sequence motif" description="DGA/G" evidence="8">
    <location>
        <begin position="168"/>
        <end position="170"/>
    </location>
</feature>
<evidence type="ECO:0000256" key="2">
    <source>
        <dbReference type="ARBA" id="ARBA00022801"/>
    </source>
</evidence>
<dbReference type="OrthoDB" id="197155at2759"/>
<dbReference type="PANTHER" id="PTHR12406">
    <property type="entry name" value="CALCIUM-INDEPENDENT PHOSPHOLIPASE A2 IPLA2 -RELATED"/>
    <property type="match status" value="1"/>
</dbReference>
<dbReference type="GO" id="GO:0019433">
    <property type="term" value="P:triglyceride catabolic process"/>
    <property type="evidence" value="ECO:0007669"/>
    <property type="project" value="TreeGrafter"/>
</dbReference>
<protein>
    <recommendedName>
        <fullName evidence="7">Patatin-like phospholipase domain-containing protein 5</fullName>
        <ecNumber evidence="1">3.1.1.3</ecNumber>
    </recommendedName>
</protein>
<dbReference type="OMA" id="SLNWAVP"/>
<dbReference type="FunFam" id="3.40.1090.10:FF:000003">
    <property type="entry name" value="Patatin-like phospholipase domain-containing protein 2"/>
    <property type="match status" value="1"/>
</dbReference>
<keyword evidence="4 8" id="KW-0443">Lipid metabolism</keyword>
<name>A0A8C2YUF8_CHILA</name>
<keyword evidence="3 8" id="KW-0442">Lipid degradation</keyword>
<dbReference type="PROSITE" id="PS51635">
    <property type="entry name" value="PNPLA"/>
    <property type="match status" value="1"/>
</dbReference>
<evidence type="ECO:0000256" key="9">
    <source>
        <dbReference type="SAM" id="MobiDB-lite"/>
    </source>
</evidence>
<dbReference type="GO" id="GO:0005737">
    <property type="term" value="C:cytoplasm"/>
    <property type="evidence" value="ECO:0007669"/>
    <property type="project" value="TreeGrafter"/>
</dbReference>
<dbReference type="Gene3D" id="3.40.1090.10">
    <property type="entry name" value="Cytosolic phospholipase A2 catalytic domain"/>
    <property type="match status" value="1"/>
</dbReference>
<feature type="domain" description="PNPLA" evidence="10">
    <location>
        <begin position="12"/>
        <end position="181"/>
    </location>
</feature>
<dbReference type="GO" id="GO:0016020">
    <property type="term" value="C:membrane"/>
    <property type="evidence" value="ECO:0007669"/>
    <property type="project" value="TreeGrafter"/>
</dbReference>
<dbReference type="InterPro" id="IPR033562">
    <property type="entry name" value="PLPL"/>
</dbReference>
<dbReference type="GO" id="GO:0004806">
    <property type="term" value="F:triacylglycerol lipase activity"/>
    <property type="evidence" value="ECO:0007669"/>
    <property type="project" value="UniProtKB-EC"/>
</dbReference>
<comment type="function">
    <text evidence="6">Has abundant triacylglycerol lipase activity.</text>
</comment>
<feature type="short sequence motif" description="GXSXG" evidence="8">
    <location>
        <begin position="47"/>
        <end position="51"/>
    </location>
</feature>
<keyword evidence="12" id="KW-1185">Reference proteome</keyword>
<dbReference type="SUPFAM" id="SSF52151">
    <property type="entry name" value="FabD/lysophospholipase-like"/>
    <property type="match status" value="1"/>
</dbReference>
<dbReference type="GO" id="GO:0055088">
    <property type="term" value="P:lipid homeostasis"/>
    <property type="evidence" value="ECO:0007669"/>
    <property type="project" value="TreeGrafter"/>
</dbReference>
<accession>A0A8C2YUF8</accession>
<dbReference type="Pfam" id="PF01734">
    <property type="entry name" value="Patatin"/>
    <property type="match status" value="1"/>
</dbReference>
<evidence type="ECO:0000256" key="4">
    <source>
        <dbReference type="ARBA" id="ARBA00023098"/>
    </source>
</evidence>
<reference evidence="11" key="1">
    <citation type="submission" date="2025-08" db="UniProtKB">
        <authorList>
            <consortium name="Ensembl"/>
        </authorList>
    </citation>
    <scope>IDENTIFICATION</scope>
</reference>
<evidence type="ECO:0000256" key="5">
    <source>
        <dbReference type="ARBA" id="ARBA00023369"/>
    </source>
</evidence>
<sequence>MGFLEKQGSWSLSFAGSGYLGLYHVGVIHCLSRHAPHLIQGADRFYGSSAGALGAISIISSKSVDFCCSSVMAMVKHVEGLSLGIFHPAYAPIEYIRQRLRDTLPEDCHILASQRLGISLTHWPDGHNVIVTDFATKEELIQATICTLFLPLYCGTIPPEFRGERYMDGALSNSMPFASSPSTITISPYHGTGDICPQSPSASLHELNAFHASFQICTSNFYLGWMSLFPPKPEVVADISRQGYLDAHRFLEQRGLIKELVLWTLVSKERPAPAKGGDGEFNWDVPHLRVKDVPDFERVAPELEAALKKACQRDSGAWARFRHSGPGWALTYLLLPWSLPFEYIYYRSRRLALWLPEAPTDLRWVWGLMKGTANGVFCRMKAGLSLPAASARDTGSHQPRAAGTELRSAHPACRGPGSSLP</sequence>
<dbReference type="EC" id="3.1.1.3" evidence="1"/>
<evidence type="ECO:0000256" key="3">
    <source>
        <dbReference type="ARBA" id="ARBA00022963"/>
    </source>
</evidence>
<dbReference type="Proteomes" id="UP000694398">
    <property type="component" value="Unassembled WGS sequence"/>
</dbReference>
<dbReference type="Ensembl" id="ENSCLAT00000024385.1">
    <property type="protein sequence ID" value="ENSCLAP00000024152.1"/>
    <property type="gene ID" value="ENSCLAG00000016574.1"/>
</dbReference>
<evidence type="ECO:0000313" key="12">
    <source>
        <dbReference type="Proteomes" id="UP000694398"/>
    </source>
</evidence>
<keyword evidence="2 8" id="KW-0378">Hydrolase</keyword>
<feature type="active site" description="Nucleophile" evidence="8">
    <location>
        <position position="49"/>
    </location>
</feature>
<evidence type="ECO:0000259" key="10">
    <source>
        <dbReference type="PROSITE" id="PS51635"/>
    </source>
</evidence>
<evidence type="ECO:0000256" key="1">
    <source>
        <dbReference type="ARBA" id="ARBA00013279"/>
    </source>
</evidence>
<dbReference type="CTD" id="150379"/>
<feature type="region of interest" description="Disordered" evidence="9">
    <location>
        <begin position="389"/>
        <end position="421"/>
    </location>
</feature>
<proteinExistence type="predicted"/>
<reference evidence="11" key="2">
    <citation type="submission" date="2025-09" db="UniProtKB">
        <authorList>
            <consortium name="Ensembl"/>
        </authorList>
    </citation>
    <scope>IDENTIFICATION</scope>
</reference>
<evidence type="ECO:0000256" key="7">
    <source>
        <dbReference type="ARBA" id="ARBA00072602"/>
    </source>
</evidence>
<dbReference type="FunFam" id="3.40.1090.10:FF:000027">
    <property type="entry name" value="Patatin like phospholipase domain containing 5"/>
    <property type="match status" value="1"/>
</dbReference>
<evidence type="ECO:0000313" key="11">
    <source>
        <dbReference type="Ensembl" id="ENSCLAP00000024152.1"/>
    </source>
</evidence>